<keyword evidence="1" id="KW-1133">Transmembrane helix</keyword>
<dbReference type="InterPro" id="IPR009339">
    <property type="entry name" value="DUF998"/>
</dbReference>
<feature type="transmembrane region" description="Helical" evidence="1">
    <location>
        <begin position="61"/>
        <end position="79"/>
    </location>
</feature>
<evidence type="ECO:0000256" key="1">
    <source>
        <dbReference type="SAM" id="Phobius"/>
    </source>
</evidence>
<evidence type="ECO:0000313" key="2">
    <source>
        <dbReference type="EMBL" id="PWJ53109.1"/>
    </source>
</evidence>
<feature type="transmembrane region" description="Helical" evidence="1">
    <location>
        <begin position="131"/>
        <end position="154"/>
    </location>
</feature>
<organism evidence="2 3">
    <name type="scientific">Quadrisphaera granulorum</name>
    <dbReference type="NCBI Taxonomy" id="317664"/>
    <lineage>
        <taxon>Bacteria</taxon>
        <taxon>Bacillati</taxon>
        <taxon>Actinomycetota</taxon>
        <taxon>Actinomycetes</taxon>
        <taxon>Kineosporiales</taxon>
        <taxon>Kineosporiaceae</taxon>
        <taxon>Quadrisphaera</taxon>
    </lineage>
</organism>
<evidence type="ECO:0000313" key="3">
    <source>
        <dbReference type="Proteomes" id="UP000245469"/>
    </source>
</evidence>
<dbReference type="Proteomes" id="UP000245469">
    <property type="component" value="Unassembled WGS sequence"/>
</dbReference>
<feature type="transmembrane region" description="Helical" evidence="1">
    <location>
        <begin position="200"/>
        <end position="219"/>
    </location>
</feature>
<keyword evidence="1" id="KW-0812">Transmembrane</keyword>
<keyword evidence="1" id="KW-0472">Membrane</keyword>
<sequence>MAVVARAELDGSAAVTRSLLGWGVVAGPFYVVLGLALALTRPGFELSHHALSLLMLGEHGWLQRTNLVLTGLMVLAAALGAARALRDGRGLAIATTTAIYGLALLASAVALPDPAAGFPPGSADVPTATTISTHGLLHIVFGALGFLALAVGTFAEATWRASLGERGAARRSRLLGAVVLVGFLAGAALAQLVIGTLLLWVAVLAGFAWLALATARLYAHVPHPLYARRSAPAAG</sequence>
<proteinExistence type="predicted"/>
<dbReference type="EMBL" id="QGDQ01000014">
    <property type="protein sequence ID" value="PWJ53109.1"/>
    <property type="molecule type" value="Genomic_DNA"/>
</dbReference>
<dbReference type="AlphaFoldDB" id="A0A316A6N8"/>
<feature type="transmembrane region" description="Helical" evidence="1">
    <location>
        <begin position="174"/>
        <end position="194"/>
    </location>
</feature>
<feature type="transmembrane region" description="Helical" evidence="1">
    <location>
        <begin position="91"/>
        <end position="111"/>
    </location>
</feature>
<protein>
    <submittedName>
        <fullName evidence="2">Uncharacterized protein DUF998</fullName>
    </submittedName>
</protein>
<gene>
    <name evidence="2" type="ORF">BXY45_1143</name>
</gene>
<reference evidence="2 3" key="1">
    <citation type="submission" date="2018-03" db="EMBL/GenBank/DDBJ databases">
        <title>Genomic Encyclopedia of Archaeal and Bacterial Type Strains, Phase II (KMG-II): from individual species to whole genera.</title>
        <authorList>
            <person name="Goeker M."/>
        </authorList>
    </citation>
    <scope>NUCLEOTIDE SEQUENCE [LARGE SCALE GENOMIC DNA]</scope>
    <source>
        <strain evidence="2 3">DSM 44889</strain>
    </source>
</reference>
<name>A0A316A6N8_9ACTN</name>
<keyword evidence="3" id="KW-1185">Reference proteome</keyword>
<feature type="transmembrane region" description="Helical" evidence="1">
    <location>
        <begin position="20"/>
        <end position="41"/>
    </location>
</feature>
<comment type="caution">
    <text evidence="2">The sequence shown here is derived from an EMBL/GenBank/DDBJ whole genome shotgun (WGS) entry which is preliminary data.</text>
</comment>
<accession>A0A316A6N8</accession>
<dbReference type="Pfam" id="PF06197">
    <property type="entry name" value="DUF998"/>
    <property type="match status" value="1"/>
</dbReference>